<accession>A0A081BNR9</accession>
<dbReference type="Proteomes" id="UP000030700">
    <property type="component" value="Unassembled WGS sequence"/>
</dbReference>
<dbReference type="GO" id="GO:0006412">
    <property type="term" value="P:translation"/>
    <property type="evidence" value="ECO:0007669"/>
    <property type="project" value="UniProtKB-UniRule"/>
</dbReference>
<evidence type="ECO:0000256" key="6">
    <source>
        <dbReference type="ARBA" id="ARBA00023274"/>
    </source>
</evidence>
<keyword evidence="3 8" id="KW-0699">rRNA-binding</keyword>
<dbReference type="InterPro" id="IPR036510">
    <property type="entry name" value="Ribosomal_bS20_sf"/>
</dbReference>
<dbReference type="GO" id="GO:0015935">
    <property type="term" value="C:small ribosomal subunit"/>
    <property type="evidence" value="ECO:0007669"/>
    <property type="project" value="TreeGrafter"/>
</dbReference>
<dbReference type="SUPFAM" id="SSF46992">
    <property type="entry name" value="Ribosomal protein S20"/>
    <property type="match status" value="1"/>
</dbReference>
<evidence type="ECO:0000256" key="2">
    <source>
        <dbReference type="ARBA" id="ARBA00007634"/>
    </source>
</evidence>
<dbReference type="Gene3D" id="1.20.58.110">
    <property type="entry name" value="Ribosomal protein S20"/>
    <property type="match status" value="1"/>
</dbReference>
<dbReference type="AlphaFoldDB" id="A0A081BNR9"/>
<protein>
    <recommendedName>
        <fullName evidence="7 8">Small ribosomal subunit protein bS20</fullName>
    </recommendedName>
</protein>
<evidence type="ECO:0000313" key="10">
    <source>
        <dbReference type="Proteomes" id="UP000030700"/>
    </source>
</evidence>
<gene>
    <name evidence="8" type="primary">rpsT</name>
    <name evidence="9" type="ORF">U14_03282</name>
</gene>
<dbReference type="FunFam" id="1.20.58.110:FF:000001">
    <property type="entry name" value="30S ribosomal protein S20"/>
    <property type="match status" value="1"/>
</dbReference>
<keyword evidence="10" id="KW-1185">Reference proteome</keyword>
<evidence type="ECO:0000256" key="5">
    <source>
        <dbReference type="ARBA" id="ARBA00022980"/>
    </source>
</evidence>
<dbReference type="GO" id="GO:0070181">
    <property type="term" value="F:small ribosomal subunit rRNA binding"/>
    <property type="evidence" value="ECO:0007669"/>
    <property type="project" value="TreeGrafter"/>
</dbReference>
<evidence type="ECO:0000313" key="9">
    <source>
        <dbReference type="EMBL" id="GAK52035.1"/>
    </source>
</evidence>
<name>A0A081BNR9_9BACT</name>
<dbReference type="InterPro" id="IPR002583">
    <property type="entry name" value="Ribosomal_bS20"/>
</dbReference>
<evidence type="ECO:0000256" key="7">
    <source>
        <dbReference type="ARBA" id="ARBA00035136"/>
    </source>
</evidence>
<proteinExistence type="inferred from homology"/>
<dbReference type="STRING" id="1499966.U14_03282"/>
<dbReference type="Pfam" id="PF01649">
    <property type="entry name" value="Ribosomal_S20p"/>
    <property type="match status" value="1"/>
</dbReference>
<dbReference type="EMBL" id="DF820458">
    <property type="protein sequence ID" value="GAK52035.1"/>
    <property type="molecule type" value="Genomic_DNA"/>
</dbReference>
<dbReference type="GO" id="GO:0005829">
    <property type="term" value="C:cytosol"/>
    <property type="evidence" value="ECO:0007669"/>
    <property type="project" value="TreeGrafter"/>
</dbReference>
<keyword evidence="5 8" id="KW-0689">Ribosomal protein</keyword>
<keyword evidence="4 8" id="KW-0694">RNA-binding</keyword>
<reference evidence="9" key="1">
    <citation type="journal article" date="2015" name="PeerJ">
        <title>First genomic representation of candidate bacterial phylum KSB3 points to enhanced environmental sensing as a trigger of wastewater bulking.</title>
        <authorList>
            <person name="Sekiguchi Y."/>
            <person name="Ohashi A."/>
            <person name="Parks D.H."/>
            <person name="Yamauchi T."/>
            <person name="Tyson G.W."/>
            <person name="Hugenholtz P."/>
        </authorList>
    </citation>
    <scope>NUCLEOTIDE SEQUENCE [LARGE SCALE GENOMIC DNA]</scope>
</reference>
<comment type="similarity">
    <text evidence="2 8">Belongs to the bacterial ribosomal protein bS20 family.</text>
</comment>
<organism evidence="9">
    <name type="scientific">Candidatus Moduliflexus flocculans</name>
    <dbReference type="NCBI Taxonomy" id="1499966"/>
    <lineage>
        <taxon>Bacteria</taxon>
        <taxon>Candidatus Moduliflexota</taxon>
        <taxon>Candidatus Moduliflexia</taxon>
        <taxon>Candidatus Moduliflexales</taxon>
        <taxon>Candidatus Moduliflexaceae</taxon>
    </lineage>
</organism>
<evidence type="ECO:0000256" key="3">
    <source>
        <dbReference type="ARBA" id="ARBA00022730"/>
    </source>
</evidence>
<dbReference type="HAMAP" id="MF_00500">
    <property type="entry name" value="Ribosomal_bS20"/>
    <property type="match status" value="1"/>
</dbReference>
<evidence type="ECO:0000256" key="8">
    <source>
        <dbReference type="HAMAP-Rule" id="MF_00500"/>
    </source>
</evidence>
<keyword evidence="6 8" id="KW-0687">Ribonucleoprotein</keyword>
<dbReference type="PANTHER" id="PTHR33398">
    <property type="entry name" value="30S RIBOSOMAL PROTEIN S20"/>
    <property type="match status" value="1"/>
</dbReference>
<dbReference type="HOGENOM" id="CLU_160655_3_0_0"/>
<evidence type="ECO:0000256" key="4">
    <source>
        <dbReference type="ARBA" id="ARBA00022884"/>
    </source>
</evidence>
<dbReference type="GO" id="GO:0003735">
    <property type="term" value="F:structural constituent of ribosome"/>
    <property type="evidence" value="ECO:0007669"/>
    <property type="project" value="InterPro"/>
</dbReference>
<comment type="function">
    <text evidence="1 8">Binds directly to 16S ribosomal RNA.</text>
</comment>
<evidence type="ECO:0000256" key="1">
    <source>
        <dbReference type="ARBA" id="ARBA00003134"/>
    </source>
</evidence>
<sequence length="90" mass="10074">MANHKSAIKKARQDEVRRLRNRMYKTRFKNAAKKVEAALEEKNKDAAKTALQEAISVMDKIVTKGVVHKNTAARKKSRLSLKVNALVASA</sequence>
<dbReference type="PANTHER" id="PTHR33398:SF1">
    <property type="entry name" value="SMALL RIBOSOMAL SUBUNIT PROTEIN BS20C"/>
    <property type="match status" value="1"/>
</dbReference>
<dbReference type="NCBIfam" id="TIGR00029">
    <property type="entry name" value="S20"/>
    <property type="match status" value="1"/>
</dbReference>